<keyword evidence="1" id="KW-0472">Membrane</keyword>
<name>A0AAJ5X5B9_9CAUL</name>
<protein>
    <submittedName>
        <fullName evidence="2">PepSY-associated TM helix domain-containing protein</fullName>
    </submittedName>
</protein>
<feature type="transmembrane region" description="Helical" evidence="1">
    <location>
        <begin position="146"/>
        <end position="166"/>
    </location>
</feature>
<dbReference type="Pfam" id="PF03929">
    <property type="entry name" value="PepSY_TM"/>
    <property type="match status" value="1"/>
</dbReference>
<reference evidence="2" key="1">
    <citation type="submission" date="2023-03" db="EMBL/GenBank/DDBJ databases">
        <title>Andean soil-derived lignocellulolytic bacterial consortium as a source of novel taxa and putative plastic-active enzymes.</title>
        <authorList>
            <person name="Diaz-Garcia L."/>
            <person name="Chuvochina M."/>
            <person name="Feuerriegel G."/>
            <person name="Bunk B."/>
            <person name="Sproer C."/>
            <person name="Streit W.R."/>
            <person name="Rodriguez L.M."/>
            <person name="Overmann J."/>
            <person name="Jimenez D.J."/>
        </authorList>
    </citation>
    <scope>NUCLEOTIDE SEQUENCE</scope>
    <source>
        <strain evidence="2">MAG 833</strain>
    </source>
</reference>
<accession>A0AAJ5X5B9</accession>
<feature type="transmembrane region" description="Helical" evidence="1">
    <location>
        <begin position="193"/>
        <end position="213"/>
    </location>
</feature>
<dbReference type="EMBL" id="CP119326">
    <property type="protein sequence ID" value="WEK40680.1"/>
    <property type="molecule type" value="Genomic_DNA"/>
</dbReference>
<dbReference type="PANTHER" id="PTHR34219">
    <property type="entry name" value="IRON-REGULATED INNER MEMBRANE PROTEIN-RELATED"/>
    <property type="match status" value="1"/>
</dbReference>
<organism evidence="2 3">
    <name type="scientific">Candidatus Brevundimonas colombiensis</name>
    <dbReference type="NCBI Taxonomy" id="3121376"/>
    <lineage>
        <taxon>Bacteria</taxon>
        <taxon>Pseudomonadati</taxon>
        <taxon>Pseudomonadota</taxon>
        <taxon>Alphaproteobacteria</taxon>
        <taxon>Caulobacterales</taxon>
        <taxon>Caulobacteraceae</taxon>
        <taxon>Brevundimonas</taxon>
    </lineage>
</organism>
<dbReference type="AlphaFoldDB" id="A0AAJ5X5B9"/>
<sequence>MSRARGRPGGAQRFDVMRLLDGLHRWSGGLIGLLLVVIGFSGLTLVHKDAWLRATLPHAADARSTDAGRTVSAMTAIFSDPRATSVILASPSLSVHRVTYGDVGHGAYVDQTGRVVTRWDSKWARPEVWLFDLHHYLLAGDVGKTVAGFAGLTGIGFVVTGVILWWRTRRSFEWRLWPRAWTRFGILRHHRDLGVLAAPLLIVTFATGAMMTLKPIEAAVLSLFSSRADLAAAVAIPARKGGAYVPGGADWARILQTAGRRFPDAQVRVITVPSKPGALIAVRLRQSGEPTPNGRTFLWFDPADGALVGVRDARALPTGARIAAYEYPIHSGKIGGWFWIGAITLSGLALITLGGFGVYTFWFNRRSPRKPVRRRVNQA</sequence>
<evidence type="ECO:0000313" key="3">
    <source>
        <dbReference type="Proteomes" id="UP001213664"/>
    </source>
</evidence>
<dbReference type="PANTHER" id="PTHR34219:SF3">
    <property type="entry name" value="BLL7967 PROTEIN"/>
    <property type="match status" value="1"/>
</dbReference>
<gene>
    <name evidence="2" type="ORF">P0Y50_03460</name>
</gene>
<evidence type="ECO:0000256" key="1">
    <source>
        <dbReference type="SAM" id="Phobius"/>
    </source>
</evidence>
<dbReference type="InterPro" id="IPR005625">
    <property type="entry name" value="PepSY-ass_TM"/>
</dbReference>
<dbReference type="Proteomes" id="UP001213664">
    <property type="component" value="Chromosome"/>
</dbReference>
<proteinExistence type="predicted"/>
<feature type="transmembrane region" description="Helical" evidence="1">
    <location>
        <begin position="337"/>
        <end position="363"/>
    </location>
</feature>
<evidence type="ECO:0000313" key="2">
    <source>
        <dbReference type="EMBL" id="WEK40680.1"/>
    </source>
</evidence>
<keyword evidence="1" id="KW-1133">Transmembrane helix</keyword>
<feature type="transmembrane region" description="Helical" evidence="1">
    <location>
        <begin position="26"/>
        <end position="46"/>
    </location>
</feature>
<keyword evidence="1" id="KW-0812">Transmembrane</keyword>